<dbReference type="GO" id="GO:0005840">
    <property type="term" value="C:ribosome"/>
    <property type="evidence" value="ECO:0007669"/>
    <property type="project" value="UniProtKB-KW"/>
</dbReference>
<protein>
    <submittedName>
        <fullName evidence="2">Acetyltransferase, ribosomal protein N-acetylase</fullName>
    </submittedName>
</protein>
<dbReference type="PROSITE" id="PS51186">
    <property type="entry name" value="GNAT"/>
    <property type="match status" value="1"/>
</dbReference>
<dbReference type="InterPro" id="IPR016181">
    <property type="entry name" value="Acyl_CoA_acyltransferase"/>
</dbReference>
<gene>
    <name evidence="2" type="ordered locus">SpiGrapes_2747</name>
</gene>
<reference evidence="2 3" key="1">
    <citation type="submission" date="2011-11" db="EMBL/GenBank/DDBJ databases">
        <title>Complete sequence of Spirochaeta sp. grapes.</title>
        <authorList>
            <consortium name="US DOE Joint Genome Institute"/>
            <person name="Lucas S."/>
            <person name="Han J."/>
            <person name="Lapidus A."/>
            <person name="Cheng J.-F."/>
            <person name="Goodwin L."/>
            <person name="Pitluck S."/>
            <person name="Peters L."/>
            <person name="Ovchinnikova G."/>
            <person name="Munk A.C."/>
            <person name="Detter J.C."/>
            <person name="Han C."/>
            <person name="Tapia R."/>
            <person name="Land M."/>
            <person name="Hauser L."/>
            <person name="Kyrpides N."/>
            <person name="Ivanova N."/>
            <person name="Pagani I."/>
            <person name="Ritalahtilisa K."/>
            <person name="Loeffler F."/>
            <person name="Woyke T."/>
        </authorList>
    </citation>
    <scope>NUCLEOTIDE SEQUENCE [LARGE SCALE GENOMIC DNA]</scope>
    <source>
        <strain evidence="3">ATCC BAA-1885 / DSM 22778 / Grapes</strain>
    </source>
</reference>
<dbReference type="eggNOG" id="COG1670">
    <property type="taxonomic scope" value="Bacteria"/>
</dbReference>
<accession>G8QVY0</accession>
<dbReference type="PANTHER" id="PTHR43415:SF5">
    <property type="entry name" value="ACETYLTRANSFERASE"/>
    <property type="match status" value="1"/>
</dbReference>
<dbReference type="EMBL" id="CP003155">
    <property type="protein sequence ID" value="AEV30504.1"/>
    <property type="molecule type" value="Genomic_DNA"/>
</dbReference>
<dbReference type="STRING" id="158190.SpiGrapes_2747"/>
<keyword evidence="2" id="KW-0808">Transferase</keyword>
<name>G8QVY0_SPHPG</name>
<dbReference type="OrthoDB" id="9795206at2"/>
<dbReference type="GO" id="GO:0016747">
    <property type="term" value="F:acyltransferase activity, transferring groups other than amino-acyl groups"/>
    <property type="evidence" value="ECO:0007669"/>
    <property type="project" value="InterPro"/>
</dbReference>
<dbReference type="HOGENOM" id="CLU_013985_3_2_12"/>
<dbReference type="Proteomes" id="UP000005632">
    <property type="component" value="Chromosome"/>
</dbReference>
<dbReference type="SUPFAM" id="SSF55729">
    <property type="entry name" value="Acyl-CoA N-acyltransferases (Nat)"/>
    <property type="match status" value="1"/>
</dbReference>
<proteinExistence type="predicted"/>
<keyword evidence="2" id="KW-0689">Ribosomal protein</keyword>
<dbReference type="KEGG" id="sgp:SpiGrapes_2747"/>
<dbReference type="AlphaFoldDB" id="G8QVY0"/>
<evidence type="ECO:0000313" key="2">
    <source>
        <dbReference type="EMBL" id="AEV30504.1"/>
    </source>
</evidence>
<dbReference type="CDD" id="cd04301">
    <property type="entry name" value="NAT_SF"/>
    <property type="match status" value="1"/>
</dbReference>
<dbReference type="Gene3D" id="3.40.630.30">
    <property type="match status" value="1"/>
</dbReference>
<feature type="domain" description="N-acetyltransferase" evidence="1">
    <location>
        <begin position="3"/>
        <end position="168"/>
    </location>
</feature>
<evidence type="ECO:0000313" key="3">
    <source>
        <dbReference type="Proteomes" id="UP000005632"/>
    </source>
</evidence>
<dbReference type="InterPro" id="IPR000182">
    <property type="entry name" value="GNAT_dom"/>
</dbReference>
<dbReference type="RefSeq" id="WP_014271343.1">
    <property type="nucleotide sequence ID" value="NC_016633.1"/>
</dbReference>
<dbReference type="PANTHER" id="PTHR43415">
    <property type="entry name" value="SPERMIDINE N(1)-ACETYLTRANSFERASE"/>
    <property type="match status" value="1"/>
</dbReference>
<dbReference type="Pfam" id="PF13302">
    <property type="entry name" value="Acetyltransf_3"/>
    <property type="match status" value="1"/>
</dbReference>
<sequence>MNIQLVPFTEQDFEQLIEWSGDQAFLMQWAGPLFQYPLSPDQLFAYNRDANNEETSVKLNYRVVLTETQQSIGHISIGSIDRENASARITKVIIGLPDLRGKGIGKAMVETALSICFGKLGLHKVSLGVYDFNITAVKAYERVGFSIDGVLRDARKVGDTYWNLIEMSILEDEWKALQSDL</sequence>
<organism evidence="2 3">
    <name type="scientific">Sphaerochaeta pleomorpha (strain ATCC BAA-1885 / DSM 22778 / Grapes)</name>
    <dbReference type="NCBI Taxonomy" id="158190"/>
    <lineage>
        <taxon>Bacteria</taxon>
        <taxon>Pseudomonadati</taxon>
        <taxon>Spirochaetota</taxon>
        <taxon>Spirochaetia</taxon>
        <taxon>Spirochaetales</taxon>
        <taxon>Sphaerochaetaceae</taxon>
        <taxon>Sphaerochaeta</taxon>
    </lineage>
</organism>
<keyword evidence="3" id="KW-1185">Reference proteome</keyword>
<evidence type="ECO:0000259" key="1">
    <source>
        <dbReference type="PROSITE" id="PS51186"/>
    </source>
</evidence>
<keyword evidence="2" id="KW-0687">Ribonucleoprotein</keyword>